<dbReference type="Proteomes" id="UP000185744">
    <property type="component" value="Unassembled WGS sequence"/>
</dbReference>
<dbReference type="PANTHER" id="PTHR43637">
    <property type="entry name" value="UPF0273 PROTEIN TM_0370"/>
    <property type="match status" value="1"/>
</dbReference>
<sequence length="292" mass="33356">MSDKIKTGVYGLDPILGGGYREGTVNLVYGKTGVGKTTFGLQYALYGLNRGEKVTYVSFEMTKKQIVKECKDMGWDEITKYLENNQLEIIHEFGEDVLFLSKDLLKKIRGKDKRSRASRVIIDPLTHLTFSLRSKNERKALSKFFEGLRNISTAVITLEERGLSNDEDSSTPLYLADSVVHLENLGFGEMYDRTLKIIKNRGTNHGEGVYPIDILSGLGLVVEASEDQLKDIRSHKRYDEKFVEAKKEVKSKLDGEVQESILNRLEILRNNWTRDEKPDKVIEEVLRTEKEE</sequence>
<dbReference type="InterPro" id="IPR010624">
    <property type="entry name" value="KaiC_dom"/>
</dbReference>
<keyword evidence="2" id="KW-0067">ATP-binding</keyword>
<dbReference type="AlphaFoldDB" id="A0A1Q6DXA7"/>
<proteinExistence type="predicted"/>
<dbReference type="STRING" id="1903181.BTN85_1502"/>
<dbReference type="Gene3D" id="3.40.50.300">
    <property type="entry name" value="P-loop containing nucleotide triphosphate hydrolases"/>
    <property type="match status" value="1"/>
</dbReference>
<reference evidence="4" key="1">
    <citation type="submission" date="2016-12" db="EMBL/GenBank/DDBJ databases">
        <title>Discovery of methanogenic haloarchaea.</title>
        <authorList>
            <person name="Sorokin D.Y."/>
            <person name="Makarova K.S."/>
            <person name="Abbas B."/>
            <person name="Ferrer M."/>
            <person name="Golyshin P.N."/>
        </authorList>
    </citation>
    <scope>NUCLEOTIDE SEQUENCE [LARGE SCALE GENOMIC DNA]</scope>
    <source>
        <strain evidence="4">HMET1</strain>
    </source>
</reference>
<comment type="caution">
    <text evidence="4">The sequence shown here is derived from an EMBL/GenBank/DDBJ whole genome shotgun (WGS) entry which is preliminary data.</text>
</comment>
<evidence type="ECO:0000313" key="5">
    <source>
        <dbReference type="Proteomes" id="UP000185744"/>
    </source>
</evidence>
<dbReference type="SUPFAM" id="SSF52540">
    <property type="entry name" value="P-loop containing nucleoside triphosphate hydrolases"/>
    <property type="match status" value="1"/>
</dbReference>
<protein>
    <submittedName>
        <fullName evidence="4">KaiC family ATPase implicated in signal transduction</fullName>
    </submittedName>
</protein>
<dbReference type="PRINTS" id="PR01874">
    <property type="entry name" value="DNAREPAIRADA"/>
</dbReference>
<name>A0A1Q6DXA7_METT1</name>
<dbReference type="InterPro" id="IPR027417">
    <property type="entry name" value="P-loop_NTPase"/>
</dbReference>
<dbReference type="Pfam" id="PF06745">
    <property type="entry name" value="ATPase"/>
    <property type="match status" value="1"/>
</dbReference>
<dbReference type="PROSITE" id="PS51146">
    <property type="entry name" value="KAIC"/>
    <property type="match status" value="1"/>
</dbReference>
<keyword evidence="5" id="KW-1185">Reference proteome</keyword>
<evidence type="ECO:0000259" key="3">
    <source>
        <dbReference type="PROSITE" id="PS51146"/>
    </source>
</evidence>
<evidence type="ECO:0000313" key="4">
    <source>
        <dbReference type="EMBL" id="OKY78996.1"/>
    </source>
</evidence>
<feature type="domain" description="KaiC" evidence="3">
    <location>
        <begin position="3"/>
        <end position="236"/>
    </location>
</feature>
<keyword evidence="1" id="KW-0547">Nucleotide-binding</keyword>
<evidence type="ECO:0000256" key="2">
    <source>
        <dbReference type="ARBA" id="ARBA00022840"/>
    </source>
</evidence>
<accession>A0A1Q6DXA7</accession>
<dbReference type="EMBL" id="MSDW01000001">
    <property type="protein sequence ID" value="OKY78996.1"/>
    <property type="molecule type" value="Genomic_DNA"/>
</dbReference>
<gene>
    <name evidence="4" type="ORF">BTN85_1502</name>
</gene>
<evidence type="ECO:0000256" key="1">
    <source>
        <dbReference type="ARBA" id="ARBA00022741"/>
    </source>
</evidence>
<dbReference type="GO" id="GO:0005524">
    <property type="term" value="F:ATP binding"/>
    <property type="evidence" value="ECO:0007669"/>
    <property type="project" value="UniProtKB-KW"/>
</dbReference>
<dbReference type="PANTHER" id="PTHR43637:SF1">
    <property type="entry name" value="UPF0273 PROTEIN TM_0370"/>
    <property type="match status" value="1"/>
</dbReference>
<dbReference type="InterPro" id="IPR014774">
    <property type="entry name" value="KaiC-like_dom"/>
</dbReference>
<dbReference type="InParanoid" id="A0A1Q6DXA7"/>
<organism evidence="4 5">
    <name type="scientific">Methanohalarchaeum thermophilum</name>
    <dbReference type="NCBI Taxonomy" id="1903181"/>
    <lineage>
        <taxon>Archaea</taxon>
        <taxon>Methanobacteriati</taxon>
        <taxon>Methanobacteriota</taxon>
        <taxon>Methanonatronarchaeia</taxon>
        <taxon>Methanonatronarchaeales</taxon>
        <taxon>Methanonatronarchaeaceae</taxon>
        <taxon>Candidatus Methanohalarchaeum</taxon>
    </lineage>
</organism>